<dbReference type="Gene3D" id="1.10.10.10">
    <property type="entry name" value="Winged helix-like DNA-binding domain superfamily/Winged helix DNA-binding domain"/>
    <property type="match status" value="1"/>
</dbReference>
<dbReference type="SMART" id="SM00345">
    <property type="entry name" value="HTH_GNTR"/>
    <property type="match status" value="1"/>
</dbReference>
<dbReference type="InterPro" id="IPR036388">
    <property type="entry name" value="WH-like_DNA-bd_sf"/>
</dbReference>
<dbReference type="SUPFAM" id="SSF48008">
    <property type="entry name" value="GntR ligand-binding domain-like"/>
    <property type="match status" value="1"/>
</dbReference>
<reference evidence="5 6" key="1">
    <citation type="journal article" date="2013" name="Stand. Genomic Sci.">
        <title>Genomic Encyclopedia of Type Strains, Phase I: The one thousand microbial genomes (KMG-I) project.</title>
        <authorList>
            <person name="Kyrpides N.C."/>
            <person name="Woyke T."/>
            <person name="Eisen J.A."/>
            <person name="Garrity G."/>
            <person name="Lilburn T.G."/>
            <person name="Beck B.J."/>
            <person name="Whitman W.B."/>
            <person name="Hugenholtz P."/>
            <person name="Klenk H.P."/>
        </authorList>
    </citation>
    <scope>NUCLEOTIDE SEQUENCE [LARGE SCALE GENOMIC DNA]</scope>
    <source>
        <strain evidence="5 6">DSM 45044</strain>
    </source>
</reference>
<keyword evidence="3" id="KW-0804">Transcription</keyword>
<name>A0A562VDB6_9ACTN</name>
<dbReference type="PANTHER" id="PTHR43537">
    <property type="entry name" value="TRANSCRIPTIONAL REGULATOR, GNTR FAMILY"/>
    <property type="match status" value="1"/>
</dbReference>
<dbReference type="PANTHER" id="PTHR43537:SF45">
    <property type="entry name" value="GNTR FAMILY REGULATORY PROTEIN"/>
    <property type="match status" value="1"/>
</dbReference>
<keyword evidence="2" id="KW-0238">DNA-binding</keyword>
<dbReference type="InterPro" id="IPR036390">
    <property type="entry name" value="WH_DNA-bd_sf"/>
</dbReference>
<evidence type="ECO:0000313" key="5">
    <source>
        <dbReference type="EMBL" id="TWJ15848.1"/>
    </source>
</evidence>
<dbReference type="InterPro" id="IPR000524">
    <property type="entry name" value="Tscrpt_reg_HTH_GntR"/>
</dbReference>
<dbReference type="EMBL" id="VLLL01000005">
    <property type="protein sequence ID" value="TWJ15848.1"/>
    <property type="molecule type" value="Genomic_DNA"/>
</dbReference>
<accession>A0A562VDB6</accession>
<evidence type="ECO:0000313" key="6">
    <source>
        <dbReference type="Proteomes" id="UP000321617"/>
    </source>
</evidence>
<dbReference type="InterPro" id="IPR008920">
    <property type="entry name" value="TF_FadR/GntR_C"/>
</dbReference>
<proteinExistence type="predicted"/>
<dbReference type="GO" id="GO:0003677">
    <property type="term" value="F:DNA binding"/>
    <property type="evidence" value="ECO:0007669"/>
    <property type="project" value="UniProtKB-KW"/>
</dbReference>
<dbReference type="Proteomes" id="UP000321617">
    <property type="component" value="Unassembled WGS sequence"/>
</dbReference>
<feature type="domain" description="HTH gntR-type" evidence="4">
    <location>
        <begin position="17"/>
        <end position="84"/>
    </location>
</feature>
<dbReference type="Pfam" id="PF07729">
    <property type="entry name" value="FCD"/>
    <property type="match status" value="1"/>
</dbReference>
<dbReference type="AlphaFoldDB" id="A0A562VDB6"/>
<dbReference type="PROSITE" id="PS50949">
    <property type="entry name" value="HTH_GNTR"/>
    <property type="match status" value="1"/>
</dbReference>
<dbReference type="CDD" id="cd07377">
    <property type="entry name" value="WHTH_GntR"/>
    <property type="match status" value="1"/>
</dbReference>
<dbReference type="GO" id="GO:0003700">
    <property type="term" value="F:DNA-binding transcription factor activity"/>
    <property type="evidence" value="ECO:0007669"/>
    <property type="project" value="InterPro"/>
</dbReference>
<dbReference type="SUPFAM" id="SSF46785">
    <property type="entry name" value="Winged helix' DNA-binding domain"/>
    <property type="match status" value="1"/>
</dbReference>
<sequence>MSRSAQLPELPVFAPRESLREKVTRELRAALMTGRLQPGTVYSAPALAEQFGVSATPVREAMLDLVKEGLVQPVRNKGFRVTRLDEKALDDCVRLRQLIEPATVERITRECPVEAIERWRPVAEEIVAAAEAGDITGYIDADMRFHLGLLGEGGNRLLVDMVRDLRYRSRLLGIPRLAEEGMLVPSAREHLTLLDVMVAGDAEGAARLTSHHLDHVRGLWAGASGVEESGR</sequence>
<evidence type="ECO:0000256" key="2">
    <source>
        <dbReference type="ARBA" id="ARBA00023125"/>
    </source>
</evidence>
<comment type="caution">
    <text evidence="5">The sequence shown here is derived from an EMBL/GenBank/DDBJ whole genome shotgun (WGS) entry which is preliminary data.</text>
</comment>
<evidence type="ECO:0000256" key="3">
    <source>
        <dbReference type="ARBA" id="ARBA00023163"/>
    </source>
</evidence>
<dbReference type="Pfam" id="PF00392">
    <property type="entry name" value="GntR"/>
    <property type="match status" value="1"/>
</dbReference>
<dbReference type="InterPro" id="IPR011711">
    <property type="entry name" value="GntR_C"/>
</dbReference>
<dbReference type="Gene3D" id="1.20.120.530">
    <property type="entry name" value="GntR ligand-binding domain-like"/>
    <property type="match status" value="1"/>
</dbReference>
<evidence type="ECO:0000259" key="4">
    <source>
        <dbReference type="PROSITE" id="PS50949"/>
    </source>
</evidence>
<organism evidence="5 6">
    <name type="scientific">Stackebrandtia albiflava</name>
    <dbReference type="NCBI Taxonomy" id="406432"/>
    <lineage>
        <taxon>Bacteria</taxon>
        <taxon>Bacillati</taxon>
        <taxon>Actinomycetota</taxon>
        <taxon>Actinomycetes</taxon>
        <taxon>Glycomycetales</taxon>
        <taxon>Glycomycetaceae</taxon>
        <taxon>Stackebrandtia</taxon>
    </lineage>
</organism>
<keyword evidence="1" id="KW-0805">Transcription regulation</keyword>
<evidence type="ECO:0000256" key="1">
    <source>
        <dbReference type="ARBA" id="ARBA00023015"/>
    </source>
</evidence>
<dbReference type="SMART" id="SM00895">
    <property type="entry name" value="FCD"/>
    <property type="match status" value="1"/>
</dbReference>
<keyword evidence="6" id="KW-1185">Reference proteome</keyword>
<protein>
    <submittedName>
        <fullName evidence="5">Transcriptional regulator, GntR family</fullName>
    </submittedName>
</protein>
<dbReference type="RefSeq" id="WP_244615716.1">
    <property type="nucleotide sequence ID" value="NZ_BAABIJ010000001.1"/>
</dbReference>
<gene>
    <name evidence="5" type="ORF">LX16_1564</name>
</gene>